<dbReference type="PANTHER" id="PTHR47338">
    <property type="entry name" value="ZN(II)2CYS6 TRANSCRIPTION FACTOR (EUROFUNG)-RELATED"/>
    <property type="match status" value="1"/>
</dbReference>
<protein>
    <recommendedName>
        <fullName evidence="7">Zn(2)-C6 fungal-type domain-containing protein</fullName>
    </recommendedName>
</protein>
<proteinExistence type="predicted"/>
<dbReference type="PANTHER" id="PTHR47338:SF20">
    <property type="entry name" value="ZN(II)2CYS6 TRANSCRIPTION FACTOR (EUROFUNG)"/>
    <property type="match status" value="1"/>
</dbReference>
<reference evidence="8 9" key="1">
    <citation type="submission" date="2024-02" db="EMBL/GenBank/DDBJ databases">
        <title>A draft genome for the cacao thread blight pathogen Marasmius crinis-equi.</title>
        <authorList>
            <person name="Cohen S.P."/>
            <person name="Baruah I.K."/>
            <person name="Amoako-Attah I."/>
            <person name="Bukari Y."/>
            <person name="Meinhardt L.W."/>
            <person name="Bailey B.A."/>
        </authorList>
    </citation>
    <scope>NUCLEOTIDE SEQUENCE [LARGE SCALE GENOMIC DNA]</scope>
    <source>
        <strain evidence="8 9">GH-76</strain>
    </source>
</reference>
<dbReference type="Proteomes" id="UP001465976">
    <property type="component" value="Unassembled WGS sequence"/>
</dbReference>
<dbReference type="Gene3D" id="4.10.240.10">
    <property type="entry name" value="Zn(2)-C6 fungal-type DNA-binding domain"/>
    <property type="match status" value="1"/>
</dbReference>
<dbReference type="Pfam" id="PF00172">
    <property type="entry name" value="Zn_clus"/>
    <property type="match status" value="1"/>
</dbReference>
<keyword evidence="3" id="KW-0805">Transcription regulation</keyword>
<dbReference type="EMBL" id="JBAHYK010000028">
    <property type="protein sequence ID" value="KAL0580568.1"/>
    <property type="molecule type" value="Genomic_DNA"/>
</dbReference>
<keyword evidence="5" id="KW-0539">Nucleus</keyword>
<evidence type="ECO:0000313" key="9">
    <source>
        <dbReference type="Proteomes" id="UP001465976"/>
    </source>
</evidence>
<feature type="region of interest" description="Disordered" evidence="6">
    <location>
        <begin position="162"/>
        <end position="195"/>
    </location>
</feature>
<evidence type="ECO:0000256" key="5">
    <source>
        <dbReference type="ARBA" id="ARBA00023242"/>
    </source>
</evidence>
<dbReference type="InterPro" id="IPR001138">
    <property type="entry name" value="Zn2Cys6_DnaBD"/>
</dbReference>
<feature type="region of interest" description="Disordered" evidence="6">
    <location>
        <begin position="250"/>
        <end position="326"/>
    </location>
</feature>
<comment type="caution">
    <text evidence="8">The sequence shown here is derived from an EMBL/GenBank/DDBJ whole genome shotgun (WGS) entry which is preliminary data.</text>
</comment>
<feature type="compositionally biased region" description="Pro residues" evidence="6">
    <location>
        <begin position="166"/>
        <end position="175"/>
    </location>
</feature>
<gene>
    <name evidence="8" type="ORF">V5O48_001481</name>
</gene>
<dbReference type="CDD" id="cd00067">
    <property type="entry name" value="GAL4"/>
    <property type="match status" value="1"/>
</dbReference>
<feature type="compositionally biased region" description="Polar residues" evidence="6">
    <location>
        <begin position="296"/>
        <end position="306"/>
    </location>
</feature>
<feature type="compositionally biased region" description="Basic residues" evidence="6">
    <location>
        <begin position="255"/>
        <end position="273"/>
    </location>
</feature>
<keyword evidence="4" id="KW-0804">Transcription</keyword>
<evidence type="ECO:0000256" key="6">
    <source>
        <dbReference type="SAM" id="MobiDB-lite"/>
    </source>
</evidence>
<sequence>MAADRYLPLQLSTIMANEGSQSSEEHSSLHSPVFDGVSFARQNQFRYPDQLDIRVQTGGDILATHFSDYSSSLISPQEPPSIHTTLQVPRSNIFPPHEYPAIPRNHQEYFAPAHPSVNPQPSHPLGEHIFDYGRQAVQPLPGGPLDSQSHDPTYTRLNASMVASIPPEPSPPIPSSAPSMEPSTSNPSRRDRKDTSAVVIACRQWYVAFFRDQRMKNLMELSDSRGRKIRCDSTRPVCNNCVRRSNTCEYDTVPKRRGPDKRPGTRQRSCKKRPTADSGSLAAAEPPAKRKKVDTGSVTTQGQLLSKENMAGPEPARRRSQDFPQANDLRIATEVLPVKEESQSPITQRYISYGYNASLPKSAFPRPIDTNIPQPSVQRTHKKFPPPSSPIAESIHRDWWNRFLLTSGYSLSDLEIHTRYLFSDTLHSLEFLNVDYFVQTLHSPERRHTIQPAFILAVLALSTLMKSSTIENGEKGRRDALQFRDAAHQALQTAMSSEWVDAAVAEAALILCLFESSAHPQYSPSRYWSSLALLSDIIRSQSLTTIDNDDADVCRYTPQVVPSVQLAPNQALSKRCTCIPSDAQQPPDPHSTWSYPLPWDPSWTDIQVRDEECRRVCWCALGIVAHYTVQVAALDDQLLSELNIESELSEELWICDPANYAILFPAEAIDRALPLYRSVDSPSPKESVYALYCRSMLLWVFCHYRLGRCDDEQLKAEYAQEAMGESQFIQESLDFHVCNLDTGLIYLTREYISNTRVIIGRCLRSFHGLTGPSNRLVSKRQAQDWVNSQEQVVKRVTLSIQRTTDPHGHQLTRRPYQVTWYSNQLATCLMLWKHDHSNLAALQLAKSMVVIVDVLNYLWPCSYEQALCDDLRNKLIKACRMIGLDPPHAAEYSVPAIFRAR</sequence>
<dbReference type="SUPFAM" id="SSF57701">
    <property type="entry name" value="Zn2/Cys6 DNA-binding domain"/>
    <property type="match status" value="1"/>
</dbReference>
<dbReference type="InterPro" id="IPR036864">
    <property type="entry name" value="Zn2-C6_fun-type_DNA-bd_sf"/>
</dbReference>
<evidence type="ECO:0000256" key="2">
    <source>
        <dbReference type="ARBA" id="ARBA00022723"/>
    </source>
</evidence>
<feature type="domain" description="Zn(2)-C6 fungal-type" evidence="7">
    <location>
        <begin position="225"/>
        <end position="256"/>
    </location>
</feature>
<keyword evidence="2" id="KW-0479">Metal-binding</keyword>
<keyword evidence="9" id="KW-1185">Reference proteome</keyword>
<name>A0ABR3FYF5_9AGAR</name>
<accession>A0ABR3FYF5</accession>
<evidence type="ECO:0000313" key="8">
    <source>
        <dbReference type="EMBL" id="KAL0580568.1"/>
    </source>
</evidence>
<evidence type="ECO:0000259" key="7">
    <source>
        <dbReference type="Pfam" id="PF00172"/>
    </source>
</evidence>
<comment type="subcellular location">
    <subcellularLocation>
        <location evidence="1">Nucleus</location>
    </subcellularLocation>
</comment>
<dbReference type="InterPro" id="IPR050815">
    <property type="entry name" value="TF_fung"/>
</dbReference>
<organism evidence="8 9">
    <name type="scientific">Marasmius crinis-equi</name>
    <dbReference type="NCBI Taxonomy" id="585013"/>
    <lineage>
        <taxon>Eukaryota</taxon>
        <taxon>Fungi</taxon>
        <taxon>Dikarya</taxon>
        <taxon>Basidiomycota</taxon>
        <taxon>Agaricomycotina</taxon>
        <taxon>Agaricomycetes</taxon>
        <taxon>Agaricomycetidae</taxon>
        <taxon>Agaricales</taxon>
        <taxon>Marasmiineae</taxon>
        <taxon>Marasmiaceae</taxon>
        <taxon>Marasmius</taxon>
    </lineage>
</organism>
<evidence type="ECO:0000256" key="4">
    <source>
        <dbReference type="ARBA" id="ARBA00023163"/>
    </source>
</evidence>
<evidence type="ECO:0000256" key="1">
    <source>
        <dbReference type="ARBA" id="ARBA00004123"/>
    </source>
</evidence>
<dbReference type="CDD" id="cd12148">
    <property type="entry name" value="fungal_TF_MHR"/>
    <property type="match status" value="1"/>
</dbReference>
<evidence type="ECO:0000256" key="3">
    <source>
        <dbReference type="ARBA" id="ARBA00023015"/>
    </source>
</evidence>